<dbReference type="SUPFAM" id="SSF53474">
    <property type="entry name" value="alpha/beta-Hydrolases"/>
    <property type="match status" value="1"/>
</dbReference>
<dbReference type="GO" id="GO:0016787">
    <property type="term" value="F:hydrolase activity"/>
    <property type="evidence" value="ECO:0007669"/>
    <property type="project" value="UniProtKB-KW"/>
</dbReference>
<feature type="domain" description="Dienelactone hydrolase" evidence="1">
    <location>
        <begin position="144"/>
        <end position="246"/>
    </location>
</feature>
<keyword evidence="3" id="KW-1185">Reference proteome</keyword>
<comment type="caution">
    <text evidence="2">The sequence shown here is derived from an EMBL/GenBank/DDBJ whole genome shotgun (WGS) entry which is preliminary data.</text>
</comment>
<accession>A0ABW0I0N3</accession>
<evidence type="ECO:0000313" key="3">
    <source>
        <dbReference type="Proteomes" id="UP001596113"/>
    </source>
</evidence>
<dbReference type="RefSeq" id="WP_378137974.1">
    <property type="nucleotide sequence ID" value="NZ_JBHSMI010000052.1"/>
</dbReference>
<dbReference type="Gene3D" id="3.40.50.1820">
    <property type="entry name" value="alpha/beta hydrolase"/>
    <property type="match status" value="1"/>
</dbReference>
<reference evidence="3" key="1">
    <citation type="journal article" date="2019" name="Int. J. Syst. Evol. Microbiol.">
        <title>The Global Catalogue of Microorganisms (GCM) 10K type strain sequencing project: providing services to taxonomists for standard genome sequencing and annotation.</title>
        <authorList>
            <consortium name="The Broad Institute Genomics Platform"/>
            <consortium name="The Broad Institute Genome Sequencing Center for Infectious Disease"/>
            <person name="Wu L."/>
            <person name="Ma J."/>
        </authorList>
    </citation>
    <scope>NUCLEOTIDE SEQUENCE [LARGE SCALE GENOMIC DNA]</scope>
    <source>
        <strain evidence="3">CGMCC 1.18575</strain>
    </source>
</reference>
<dbReference type="Proteomes" id="UP001596113">
    <property type="component" value="Unassembled WGS sequence"/>
</dbReference>
<evidence type="ECO:0000259" key="1">
    <source>
        <dbReference type="Pfam" id="PF01738"/>
    </source>
</evidence>
<dbReference type="InterPro" id="IPR002925">
    <property type="entry name" value="Dienelactn_hydro"/>
</dbReference>
<dbReference type="InterPro" id="IPR029058">
    <property type="entry name" value="AB_hydrolase_fold"/>
</dbReference>
<gene>
    <name evidence="2" type="ORF">ACFPOF_25420</name>
</gene>
<sequence length="355" mass="40336">MSENSYLYEEQPEIGNVYRERQKAQFDDLLVQLRQAAEAKRNSFFTPDTSSVAAYEKDIVRWREQFKSMLGWPLGLDDGSVPAAELTEVAEDSLGRIYRVEVDAGFGLTTYGVLFLPKTEGPHPLVISQHGGQGTPELCSGFYGETNYSDMTRRVLKRGIAVFAPQLYLWNTELYGPEFDRANYDKQLKQVGSSIAAVEIHKIRKAIDYLISRPDIDGDRVGMIGLSYGGFYTMYTTAVDTRIKAAYSSCYINDRFLIDWPDFTWFNSGNTFLDAEVCAMIAPRFFWLEVGERDEVFPYESAQQEINKVADLYERLKISHLFRGVSFDGVHELDTNDEGIELFCDFVRNGALTTA</sequence>
<proteinExistence type="predicted"/>
<protein>
    <submittedName>
        <fullName evidence="2">Alpha/beta hydrolase family protein</fullName>
        <ecNumber evidence="2">3.4.-.-</ecNumber>
    </submittedName>
</protein>
<dbReference type="EMBL" id="JBHSMI010000052">
    <property type="protein sequence ID" value="MFC5406095.1"/>
    <property type="molecule type" value="Genomic_DNA"/>
</dbReference>
<evidence type="ECO:0000313" key="2">
    <source>
        <dbReference type="EMBL" id="MFC5406095.1"/>
    </source>
</evidence>
<organism evidence="2 3">
    <name type="scientific">Cohnella soli</name>
    <dbReference type="NCBI Taxonomy" id="425005"/>
    <lineage>
        <taxon>Bacteria</taxon>
        <taxon>Bacillati</taxon>
        <taxon>Bacillota</taxon>
        <taxon>Bacilli</taxon>
        <taxon>Bacillales</taxon>
        <taxon>Paenibacillaceae</taxon>
        <taxon>Cohnella</taxon>
    </lineage>
</organism>
<dbReference type="InterPro" id="IPR050261">
    <property type="entry name" value="FrsA_esterase"/>
</dbReference>
<dbReference type="PANTHER" id="PTHR22946">
    <property type="entry name" value="DIENELACTONE HYDROLASE DOMAIN-CONTAINING PROTEIN-RELATED"/>
    <property type="match status" value="1"/>
</dbReference>
<dbReference type="Pfam" id="PF01738">
    <property type="entry name" value="DLH"/>
    <property type="match status" value="1"/>
</dbReference>
<dbReference type="EC" id="3.4.-.-" evidence="2"/>
<name>A0ABW0I0N3_9BACL</name>
<keyword evidence="2" id="KW-0378">Hydrolase</keyword>